<dbReference type="Proteomes" id="UP000199116">
    <property type="component" value="Unassembled WGS sequence"/>
</dbReference>
<dbReference type="InterPro" id="IPR012312">
    <property type="entry name" value="Hemerythrin-like"/>
</dbReference>
<dbReference type="Pfam" id="PF01814">
    <property type="entry name" value="Hemerythrin"/>
    <property type="match status" value="1"/>
</dbReference>
<evidence type="ECO:0000313" key="2">
    <source>
        <dbReference type="EMBL" id="SFF77067.1"/>
    </source>
</evidence>
<dbReference type="AlphaFoldDB" id="A0A1I2LHZ6"/>
<protein>
    <submittedName>
        <fullName evidence="2">Hemerythrin HHE cation binding domain-containing protein</fullName>
    </submittedName>
</protein>
<dbReference type="RefSeq" id="WP_093304075.1">
    <property type="nucleotide sequence ID" value="NZ_FOOH01000008.1"/>
</dbReference>
<dbReference type="EMBL" id="FOOH01000008">
    <property type="protein sequence ID" value="SFF77067.1"/>
    <property type="molecule type" value="Genomic_DNA"/>
</dbReference>
<keyword evidence="3" id="KW-1185">Reference proteome</keyword>
<dbReference type="Gene3D" id="1.20.120.520">
    <property type="entry name" value="nmb1532 protein domain like"/>
    <property type="match status" value="1"/>
</dbReference>
<gene>
    <name evidence="2" type="ORF">SAMN04488033_10878</name>
</gene>
<evidence type="ECO:0000313" key="3">
    <source>
        <dbReference type="Proteomes" id="UP000199116"/>
    </source>
</evidence>
<feature type="domain" description="Hemerythrin-like" evidence="1">
    <location>
        <begin position="16"/>
        <end position="92"/>
    </location>
</feature>
<accession>A0A1I2LHZ6</accession>
<evidence type="ECO:0000259" key="1">
    <source>
        <dbReference type="Pfam" id="PF01814"/>
    </source>
</evidence>
<organism evidence="2 3">
    <name type="scientific">Salegentibacter agarivorans</name>
    <dbReference type="NCBI Taxonomy" id="345907"/>
    <lineage>
        <taxon>Bacteria</taxon>
        <taxon>Pseudomonadati</taxon>
        <taxon>Bacteroidota</taxon>
        <taxon>Flavobacteriia</taxon>
        <taxon>Flavobacteriales</taxon>
        <taxon>Flavobacteriaceae</taxon>
        <taxon>Salegentibacter</taxon>
    </lineage>
</organism>
<sequence>MSTGVNFSTKKSSKLNLVLEEHHHALQVCSRIREGLENDVELERIRAYTNWFQTHYLEPHFEIEEKYIFPRLGYNVRVKRALANHRRIRKLLSCGCADEKVLNLLEEELAAHIRFEERILFKEISDKKELAELEKQHQSLSFSEENWKDPFWA</sequence>
<name>A0A1I2LHZ6_9FLAO</name>
<reference evidence="3" key="1">
    <citation type="submission" date="2016-10" db="EMBL/GenBank/DDBJ databases">
        <authorList>
            <person name="Varghese N."/>
            <person name="Submissions S."/>
        </authorList>
    </citation>
    <scope>NUCLEOTIDE SEQUENCE [LARGE SCALE GENOMIC DNA]</scope>
    <source>
        <strain evidence="3">DSM 23515</strain>
    </source>
</reference>
<proteinExistence type="predicted"/>